<evidence type="ECO:0000313" key="1">
    <source>
        <dbReference type="EMBL" id="CAG8787422.1"/>
    </source>
</evidence>
<gene>
    <name evidence="1" type="ORF">GMARGA_LOCUS20679</name>
</gene>
<dbReference type="Proteomes" id="UP000789901">
    <property type="component" value="Unassembled WGS sequence"/>
</dbReference>
<keyword evidence="2" id="KW-1185">Reference proteome</keyword>
<sequence>MYEKNINIIDIEEEDLPTEQEAFKAAMQKHTTIPKLLKNLSLPHLKQRIIQYEANFFKDYIHNKVWKIMKPQLPLITKYNLELYQNFQCTSDGFTFDNIPKYNWSYIEFLSTKFELKKRQRVNIYLTGVVQMHNVDAKTFYIDQKVEEEDIDLEEEVARFNNWCYNTNDWSIEEITPVKISTNKPELLPAIVPVPLPANPVPPLLETP</sequence>
<dbReference type="EMBL" id="CAJVQB010018370">
    <property type="protein sequence ID" value="CAG8787422.1"/>
    <property type="molecule type" value="Genomic_DNA"/>
</dbReference>
<feature type="non-terminal residue" evidence="1">
    <location>
        <position position="208"/>
    </location>
</feature>
<protein>
    <submittedName>
        <fullName evidence="1">36782_t:CDS:1</fullName>
    </submittedName>
</protein>
<name>A0ABN7VMV2_GIGMA</name>
<reference evidence="1 2" key="1">
    <citation type="submission" date="2021-06" db="EMBL/GenBank/DDBJ databases">
        <authorList>
            <person name="Kallberg Y."/>
            <person name="Tangrot J."/>
            <person name="Rosling A."/>
        </authorList>
    </citation>
    <scope>NUCLEOTIDE SEQUENCE [LARGE SCALE GENOMIC DNA]</scope>
    <source>
        <strain evidence="1 2">120-4 pot B 10/14</strain>
    </source>
</reference>
<proteinExistence type="predicted"/>
<evidence type="ECO:0000313" key="2">
    <source>
        <dbReference type="Proteomes" id="UP000789901"/>
    </source>
</evidence>
<accession>A0ABN7VMV2</accession>
<comment type="caution">
    <text evidence="1">The sequence shown here is derived from an EMBL/GenBank/DDBJ whole genome shotgun (WGS) entry which is preliminary data.</text>
</comment>
<organism evidence="1 2">
    <name type="scientific">Gigaspora margarita</name>
    <dbReference type="NCBI Taxonomy" id="4874"/>
    <lineage>
        <taxon>Eukaryota</taxon>
        <taxon>Fungi</taxon>
        <taxon>Fungi incertae sedis</taxon>
        <taxon>Mucoromycota</taxon>
        <taxon>Glomeromycotina</taxon>
        <taxon>Glomeromycetes</taxon>
        <taxon>Diversisporales</taxon>
        <taxon>Gigasporaceae</taxon>
        <taxon>Gigaspora</taxon>
    </lineage>
</organism>